<evidence type="ECO:0000313" key="2">
    <source>
        <dbReference type="Proteomes" id="UP000093510"/>
    </source>
</evidence>
<gene>
    <name evidence="1" type="ORF">LPBF_02790</name>
</gene>
<organism evidence="1 2">
    <name type="scientific">Flavobacterium crassostreae</name>
    <dbReference type="NCBI Taxonomy" id="1763534"/>
    <lineage>
        <taxon>Bacteria</taxon>
        <taxon>Pseudomonadati</taxon>
        <taxon>Bacteroidota</taxon>
        <taxon>Flavobacteriia</taxon>
        <taxon>Flavobacteriales</taxon>
        <taxon>Flavobacteriaceae</taxon>
        <taxon>Flavobacterium</taxon>
    </lineage>
</organism>
<comment type="caution">
    <text evidence="1">The sequence shown here is derived from an EMBL/GenBank/DDBJ whole genome shotgun (WGS) entry which is preliminary data.</text>
</comment>
<keyword evidence="2" id="KW-1185">Reference proteome</keyword>
<evidence type="ECO:0000313" key="1">
    <source>
        <dbReference type="EMBL" id="OCB77895.1"/>
    </source>
</evidence>
<proteinExistence type="predicted"/>
<sequence length="62" mass="7321">MKEKKEKDAAAIWARYLVHQKPFCFQNKNPLTKTKPLNDWISLAVLLRFLNLLMVLQKIIPI</sequence>
<dbReference type="Proteomes" id="UP000093510">
    <property type="component" value="Unassembled WGS sequence"/>
</dbReference>
<protein>
    <submittedName>
        <fullName evidence="1">Uncharacterized protein</fullName>
    </submittedName>
</protein>
<name>A0A1B9E7H0_9FLAO</name>
<accession>A0A1B9E7H0</accession>
<dbReference type="EMBL" id="LVEP01000013">
    <property type="protein sequence ID" value="OCB77895.1"/>
    <property type="molecule type" value="Genomic_DNA"/>
</dbReference>
<dbReference type="AlphaFoldDB" id="A0A1B9E7H0"/>
<reference evidence="1 2" key="1">
    <citation type="submission" date="2016-03" db="EMBL/GenBank/DDBJ databases">
        <authorList>
            <person name="Ploux O."/>
        </authorList>
    </citation>
    <scope>NUCLEOTIDE SEQUENCE [LARGE SCALE GENOMIC DNA]</scope>
    <source>
        <strain evidence="1 2">LPB0076</strain>
    </source>
</reference>